<dbReference type="PANTHER" id="PTHR12461:SF101">
    <property type="entry name" value="TRNA WYBUTOSINE-SYNTHESIZING PROTEIN 4"/>
    <property type="match status" value="1"/>
</dbReference>
<dbReference type="InterPro" id="IPR003347">
    <property type="entry name" value="JmjC_dom"/>
</dbReference>
<dbReference type="InterPro" id="IPR041667">
    <property type="entry name" value="Cupin_8"/>
</dbReference>
<dbReference type="AlphaFoldDB" id="A0AA39CJJ6"/>
<evidence type="ECO:0000256" key="1">
    <source>
        <dbReference type="SAM" id="MobiDB-lite"/>
    </source>
</evidence>
<dbReference type="PROSITE" id="PS51184">
    <property type="entry name" value="JMJC"/>
    <property type="match status" value="1"/>
</dbReference>
<dbReference type="Pfam" id="PF13621">
    <property type="entry name" value="Cupin_8"/>
    <property type="match status" value="1"/>
</dbReference>
<comment type="caution">
    <text evidence="3">The sequence shown here is derived from an EMBL/GenBank/DDBJ whole genome shotgun (WGS) entry which is preliminary data.</text>
</comment>
<sequence>MARREIRLSLTAVQKSPPTGTVKEIDSERSVSETQYTDLMKKQVAAAATSSVASLPKLAKPNLSPSVADQLQEVVPNDPIRECRLEGAEYNILNQADKLFILADNKLHTFPFKDVRSCWFRLYTDASIAKAMHLVGHNTSSKQISRSCIDHLDEIVSILDMALIMAGGLGREAMIHDIMTQLRSVSEGEENLNDRPAERRRVDKISIDETIVNDVLPTDTVSVPSVQRPVKRLDRPSLSEFSSFMQKIKEPVILTRVLEHWPALEKWKNISCWHDATLGGRRLVPIEIGRSYTDDGWSQKIVPFQEFLSHYIQKPASDIVTGSEVDLQTGYLAQHDLFKQIPALRNDIATPDFCYLDAPPAEPGTPVAVSKAKTGVKKKTSHPSTLPSASQSSEISGATGEPESDNEPQMNLWFGPSWTISPLHHDPYHNILCQVVGKKYVRLYSPSYSEALLPKREDEPAPHIAQNEDALGGSMIEADTKTDTIDMSNTSQIDFAAMELSPFEDWDEVYPGISQVPYVECILEAGQALYIPIGWWHYVRSCSVGISVSFWW</sequence>
<dbReference type="PANTHER" id="PTHR12461">
    <property type="entry name" value="HYPOXIA-INDUCIBLE FACTOR 1 ALPHA INHIBITOR-RELATED"/>
    <property type="match status" value="1"/>
</dbReference>
<evidence type="ECO:0000313" key="3">
    <source>
        <dbReference type="EMBL" id="KAJ9610303.1"/>
    </source>
</evidence>
<feature type="compositionally biased region" description="Polar residues" evidence="1">
    <location>
        <begin position="382"/>
        <end position="396"/>
    </location>
</feature>
<dbReference type="SMART" id="SM00558">
    <property type="entry name" value="JmjC"/>
    <property type="match status" value="1"/>
</dbReference>
<keyword evidence="4" id="KW-1185">Reference proteome</keyword>
<name>A0AA39CJJ6_9EURO</name>
<protein>
    <recommendedName>
        <fullName evidence="2">JmjC domain-containing protein</fullName>
    </recommendedName>
</protein>
<feature type="region of interest" description="Disordered" evidence="1">
    <location>
        <begin position="365"/>
        <end position="410"/>
    </location>
</feature>
<proteinExistence type="predicted"/>
<gene>
    <name evidence="3" type="ORF">H2200_005080</name>
</gene>
<accession>A0AA39CJJ6</accession>
<reference evidence="3" key="1">
    <citation type="submission" date="2022-10" db="EMBL/GenBank/DDBJ databases">
        <title>Culturing micro-colonial fungi from biological soil crusts in the Mojave desert and describing Neophaeococcomyces mojavensis, and introducing the new genera and species Taxawa tesnikishii.</title>
        <authorList>
            <person name="Kurbessoian T."/>
            <person name="Stajich J.E."/>
        </authorList>
    </citation>
    <scope>NUCLEOTIDE SEQUENCE</scope>
    <source>
        <strain evidence="3">TK_41</strain>
    </source>
</reference>
<dbReference type="SUPFAM" id="SSF51197">
    <property type="entry name" value="Clavaminate synthase-like"/>
    <property type="match status" value="1"/>
</dbReference>
<dbReference type="Proteomes" id="UP001172673">
    <property type="component" value="Unassembled WGS sequence"/>
</dbReference>
<dbReference type="Gene3D" id="2.60.120.650">
    <property type="entry name" value="Cupin"/>
    <property type="match status" value="1"/>
</dbReference>
<feature type="domain" description="JmjC" evidence="2">
    <location>
        <begin position="390"/>
        <end position="552"/>
    </location>
</feature>
<organism evidence="3 4">
    <name type="scientific">Cladophialophora chaetospira</name>
    <dbReference type="NCBI Taxonomy" id="386627"/>
    <lineage>
        <taxon>Eukaryota</taxon>
        <taxon>Fungi</taxon>
        <taxon>Dikarya</taxon>
        <taxon>Ascomycota</taxon>
        <taxon>Pezizomycotina</taxon>
        <taxon>Eurotiomycetes</taxon>
        <taxon>Chaetothyriomycetidae</taxon>
        <taxon>Chaetothyriales</taxon>
        <taxon>Herpotrichiellaceae</taxon>
        <taxon>Cladophialophora</taxon>
    </lineage>
</organism>
<evidence type="ECO:0000313" key="4">
    <source>
        <dbReference type="Proteomes" id="UP001172673"/>
    </source>
</evidence>
<dbReference type="EMBL" id="JAPDRK010000007">
    <property type="protein sequence ID" value="KAJ9610303.1"/>
    <property type="molecule type" value="Genomic_DNA"/>
</dbReference>
<evidence type="ECO:0000259" key="2">
    <source>
        <dbReference type="PROSITE" id="PS51184"/>
    </source>
</evidence>